<keyword evidence="4 10" id="KW-0378">Hydrolase</keyword>
<comment type="similarity">
    <text evidence="10">Belongs to the CRISPR-associated endonuclease Cas1 family.</text>
</comment>
<organism evidence="11 12">
    <name type="scientific">Schaedlerella arabinosiphila</name>
    <dbReference type="NCBI Taxonomy" id="2044587"/>
    <lineage>
        <taxon>Bacteria</taxon>
        <taxon>Bacillati</taxon>
        <taxon>Bacillota</taxon>
        <taxon>Clostridia</taxon>
        <taxon>Lachnospirales</taxon>
        <taxon>Lachnospiraceae</taxon>
        <taxon>Schaedlerella</taxon>
    </lineage>
</organism>
<evidence type="ECO:0000313" key="12">
    <source>
        <dbReference type="Proteomes" id="UP000274920"/>
    </source>
</evidence>
<dbReference type="PANTHER" id="PTHR34353">
    <property type="entry name" value="CRISPR-ASSOCIATED ENDONUCLEASE CAS1 1"/>
    <property type="match status" value="1"/>
</dbReference>
<keyword evidence="5 10" id="KW-0460">Magnesium</keyword>
<evidence type="ECO:0000256" key="10">
    <source>
        <dbReference type="HAMAP-Rule" id="MF_01470"/>
    </source>
</evidence>
<evidence type="ECO:0000256" key="8">
    <source>
        <dbReference type="ARBA" id="ARBA00023211"/>
    </source>
</evidence>
<dbReference type="EMBL" id="RHJS01000002">
    <property type="protein sequence ID" value="RRK32422.1"/>
    <property type="molecule type" value="Genomic_DNA"/>
</dbReference>
<proteinExistence type="inferred from homology"/>
<dbReference type="InterPro" id="IPR042211">
    <property type="entry name" value="CRISPR-assoc_Cas1_N"/>
</dbReference>
<sequence length="343" mass="39555">MRKLLNTLFITTENAFLSLDGETVCVEINKQKVGQFPLHTLESIVCFTYNGATPVFMGACAKRGIHLAFFSPFGKFLCRVVGENQGNVLLRKQQYRISDHKTDSCLIARNLILGKVFNCRWSIDRTLRDHVLRVDEERCRKAAQYLTNEMTKIKQAEDLDSLRGMEGECASVYFDVFDELILNQKEEFYFRGRNKRPPLDNVNSMLSFGYTLLANDCAGALEGVGLDSYVGFLHRDRPGRKSLALDLMEEMRAVLVDRFVLTLINNRQIRKEHFRRSESGAVEFTDDGRKKFITAWQEHKRGQITHPYLQEKICWGLVPHVQALLLARYLRGDIDGYPPFLWK</sequence>
<dbReference type="InterPro" id="IPR042206">
    <property type="entry name" value="CRISPR-assoc_Cas1_C"/>
</dbReference>
<reference evidence="11" key="1">
    <citation type="submission" date="2018-10" db="EMBL/GenBank/DDBJ databases">
        <title>Schaedlerella arabinophila gen. nov. sp. nov., isolated from the mouse intestinal tract and comparative analysis with the genome of the closely related altered Schaedler flora strain ASF502.</title>
        <authorList>
            <person name="Miyake S."/>
            <person name="Soh M."/>
            <person name="Seedorf H."/>
        </authorList>
    </citation>
    <scope>NUCLEOTIDE SEQUENCE [LARGE SCALE GENOMIC DNA]</scope>
    <source>
        <strain evidence="11">DSM 106076</strain>
    </source>
</reference>
<evidence type="ECO:0000313" key="11">
    <source>
        <dbReference type="EMBL" id="RRK32422.1"/>
    </source>
</evidence>
<feature type="binding site" evidence="10">
    <location>
        <position position="249"/>
    </location>
    <ligand>
        <name>Mn(2+)</name>
        <dbReference type="ChEBI" id="CHEBI:29035"/>
    </ligand>
</feature>
<protein>
    <recommendedName>
        <fullName evidence="10">CRISPR-associated endonuclease Cas1</fullName>
        <ecNumber evidence="10">3.1.-.-</ecNumber>
    </recommendedName>
</protein>
<dbReference type="Gene3D" id="3.100.10.20">
    <property type="entry name" value="CRISPR-associated endonuclease Cas1, N-terminal domain"/>
    <property type="match status" value="1"/>
</dbReference>
<name>A0A426DIB3_9FIRM</name>
<comment type="subunit">
    <text evidence="9 10">Homodimer, forms a heterotetramer with a Cas2 homodimer.</text>
</comment>
<feature type="binding site" evidence="10">
    <location>
        <position position="166"/>
    </location>
    <ligand>
        <name>Mn(2+)</name>
        <dbReference type="ChEBI" id="CHEBI:29035"/>
    </ligand>
</feature>
<gene>
    <name evidence="11" type="primary">cas1c</name>
    <name evidence="10" type="synonym">cas1</name>
    <name evidence="11" type="ORF">EBB54_14440</name>
</gene>
<evidence type="ECO:0000256" key="7">
    <source>
        <dbReference type="ARBA" id="ARBA00023125"/>
    </source>
</evidence>
<dbReference type="GO" id="GO:0051607">
    <property type="term" value="P:defense response to virus"/>
    <property type="evidence" value="ECO:0007669"/>
    <property type="project" value="UniProtKB-UniRule"/>
</dbReference>
<evidence type="ECO:0000256" key="6">
    <source>
        <dbReference type="ARBA" id="ARBA00023118"/>
    </source>
</evidence>
<dbReference type="InterPro" id="IPR050646">
    <property type="entry name" value="Cas1"/>
</dbReference>
<dbReference type="Gene3D" id="1.20.120.920">
    <property type="entry name" value="CRISPR-associated endonuclease Cas1, C-terminal domain"/>
    <property type="match status" value="1"/>
</dbReference>
<feature type="binding site" evidence="10">
    <location>
        <position position="234"/>
    </location>
    <ligand>
        <name>Mn(2+)</name>
        <dbReference type="ChEBI" id="CHEBI:29035"/>
    </ligand>
</feature>
<comment type="cofactor">
    <cofactor evidence="10">
        <name>Mg(2+)</name>
        <dbReference type="ChEBI" id="CHEBI:18420"/>
    </cofactor>
    <cofactor evidence="10">
        <name>Mn(2+)</name>
        <dbReference type="ChEBI" id="CHEBI:29035"/>
    </cofactor>
</comment>
<dbReference type="RefSeq" id="WP_125127889.1">
    <property type="nucleotide sequence ID" value="NZ_RHJS01000002.1"/>
</dbReference>
<dbReference type="NCBIfam" id="TIGR00287">
    <property type="entry name" value="cas1"/>
    <property type="match status" value="1"/>
</dbReference>
<keyword evidence="12" id="KW-1185">Reference proteome</keyword>
<dbReference type="HAMAP" id="MF_01470">
    <property type="entry name" value="Cas1"/>
    <property type="match status" value="1"/>
</dbReference>
<dbReference type="GO" id="GO:0004520">
    <property type="term" value="F:DNA endonuclease activity"/>
    <property type="evidence" value="ECO:0007669"/>
    <property type="project" value="InterPro"/>
</dbReference>
<keyword evidence="6 10" id="KW-0051">Antiviral defense</keyword>
<evidence type="ECO:0000256" key="5">
    <source>
        <dbReference type="ARBA" id="ARBA00022842"/>
    </source>
</evidence>
<dbReference type="GO" id="GO:0043571">
    <property type="term" value="P:maintenance of CRISPR repeat elements"/>
    <property type="evidence" value="ECO:0007669"/>
    <property type="project" value="UniProtKB-UniRule"/>
</dbReference>
<evidence type="ECO:0000256" key="1">
    <source>
        <dbReference type="ARBA" id="ARBA00022722"/>
    </source>
</evidence>
<dbReference type="InterPro" id="IPR019856">
    <property type="entry name" value="CRISPR-assoc_Cas1_DVULG"/>
</dbReference>
<evidence type="ECO:0000256" key="3">
    <source>
        <dbReference type="ARBA" id="ARBA00022759"/>
    </source>
</evidence>
<dbReference type="GO" id="GO:0016787">
    <property type="term" value="F:hydrolase activity"/>
    <property type="evidence" value="ECO:0007669"/>
    <property type="project" value="UniProtKB-KW"/>
</dbReference>
<keyword evidence="3 10" id="KW-0255">Endonuclease</keyword>
<dbReference type="NCBIfam" id="TIGR03640">
    <property type="entry name" value="cas1_DVULG"/>
    <property type="match status" value="1"/>
</dbReference>
<comment type="function">
    <text evidence="10">CRISPR (clustered regularly interspaced short palindromic repeat), is an adaptive immune system that provides protection against mobile genetic elements (viruses, transposable elements and conjugative plasmids). CRISPR clusters contain spacers, sequences complementary to antecedent mobile elements, and target invading nucleic acids. CRISPR clusters are transcribed and processed into CRISPR RNA (crRNA). Acts as a dsDNA endonuclease. Involved in the integration of spacer DNA into the CRISPR cassette.</text>
</comment>
<dbReference type="PANTHER" id="PTHR34353:SF2">
    <property type="entry name" value="CRISPR-ASSOCIATED ENDONUCLEASE CAS1 1"/>
    <property type="match status" value="1"/>
</dbReference>
<dbReference type="EC" id="3.1.-.-" evidence="10"/>
<dbReference type="GO" id="GO:0046872">
    <property type="term" value="F:metal ion binding"/>
    <property type="evidence" value="ECO:0007669"/>
    <property type="project" value="UniProtKB-UniRule"/>
</dbReference>
<dbReference type="InterPro" id="IPR002729">
    <property type="entry name" value="CRISPR-assoc_Cas1"/>
</dbReference>
<comment type="caution">
    <text evidence="11">The sequence shown here is derived from an EMBL/GenBank/DDBJ whole genome shotgun (WGS) entry which is preliminary data.</text>
</comment>
<keyword evidence="7 10" id="KW-0238">DNA-binding</keyword>
<keyword evidence="2 10" id="KW-0479">Metal-binding</keyword>
<dbReference type="AlphaFoldDB" id="A0A426DIB3"/>
<evidence type="ECO:0000256" key="2">
    <source>
        <dbReference type="ARBA" id="ARBA00022723"/>
    </source>
</evidence>
<evidence type="ECO:0000256" key="4">
    <source>
        <dbReference type="ARBA" id="ARBA00022801"/>
    </source>
</evidence>
<keyword evidence="1 10" id="KW-0540">Nuclease</keyword>
<accession>A0A426DIB3</accession>
<dbReference type="Proteomes" id="UP000274920">
    <property type="component" value="Unassembled WGS sequence"/>
</dbReference>
<dbReference type="Pfam" id="PF01867">
    <property type="entry name" value="Cas_Cas1"/>
    <property type="match status" value="1"/>
</dbReference>
<dbReference type="CDD" id="cd09721">
    <property type="entry name" value="Cas1_I-C"/>
    <property type="match status" value="1"/>
</dbReference>
<dbReference type="GO" id="GO:0003677">
    <property type="term" value="F:DNA binding"/>
    <property type="evidence" value="ECO:0007669"/>
    <property type="project" value="UniProtKB-KW"/>
</dbReference>
<keyword evidence="8 10" id="KW-0464">Manganese</keyword>
<evidence type="ECO:0000256" key="9">
    <source>
        <dbReference type="ARBA" id="ARBA00038592"/>
    </source>
</evidence>